<dbReference type="SUPFAM" id="SSF53756">
    <property type="entry name" value="UDP-Glycosyltransferase/glycogen phosphorylase"/>
    <property type="match status" value="1"/>
</dbReference>
<sequence>MASPLQPGGLLPLWTFLLLVGGLAEAGKLLVLPMDGSHWLSMRVVVEELHQRGHELVIITPEVSWRLAKSAPYTMKTYKPFYSLEDYNQMFKRFSDNQWDNINKGLLSLMNPNITLFFEYVFSNCKSLFKNTELLQYIKESAFDAIFFDPFDQCGFIVAKYFSLPSVVFSRGLFCHYQDEATQCPSPLSYVPRGLSGFSDSMTFMERVWNHITHLQEMLLCPFFFQITLDLAIDVLQRPMTFKELYRDTSIWLLRSDFVFDYPKPVMPNVVFIGGITCHEAKPLSQVSYLHTSEQKDMELPFWKLFSRTKNVP</sequence>
<evidence type="ECO:0000313" key="9">
    <source>
        <dbReference type="Proteomes" id="UP000314987"/>
    </source>
</evidence>
<dbReference type="InterPro" id="IPR002213">
    <property type="entry name" value="UDP_glucos_trans"/>
</dbReference>
<protein>
    <submittedName>
        <fullName evidence="8">Uncharacterized protein</fullName>
    </submittedName>
</protein>
<dbReference type="AlphaFoldDB" id="A0A4X2LUQ5"/>
<keyword evidence="6" id="KW-0472">Membrane</keyword>
<feature type="signal peptide" evidence="7">
    <location>
        <begin position="1"/>
        <end position="26"/>
    </location>
</feature>
<keyword evidence="6" id="KW-1133">Transmembrane helix</keyword>
<reference evidence="8" key="2">
    <citation type="submission" date="2025-08" db="UniProtKB">
        <authorList>
            <consortium name="Ensembl"/>
        </authorList>
    </citation>
    <scope>IDENTIFICATION</scope>
</reference>
<gene>
    <name evidence="8" type="primary">LOC114027956</name>
</gene>
<keyword evidence="7" id="KW-0732">Signal</keyword>
<dbReference type="GO" id="GO:0016020">
    <property type="term" value="C:membrane"/>
    <property type="evidence" value="ECO:0007669"/>
    <property type="project" value="UniProtKB-SubCell"/>
</dbReference>
<dbReference type="Gene3D" id="3.40.50.2000">
    <property type="entry name" value="Glycogen Phosphorylase B"/>
    <property type="match status" value="1"/>
</dbReference>
<proteinExistence type="inferred from homology"/>
<evidence type="ECO:0000256" key="3">
    <source>
        <dbReference type="ARBA" id="ARBA00022676"/>
    </source>
</evidence>
<dbReference type="OMA" id="FLDTWEN"/>
<dbReference type="GeneID" id="114027956"/>
<keyword evidence="4" id="KW-0808">Transferase</keyword>
<organism evidence="8 9">
    <name type="scientific">Vombatus ursinus</name>
    <name type="common">Common wombat</name>
    <dbReference type="NCBI Taxonomy" id="29139"/>
    <lineage>
        <taxon>Eukaryota</taxon>
        <taxon>Metazoa</taxon>
        <taxon>Chordata</taxon>
        <taxon>Craniata</taxon>
        <taxon>Vertebrata</taxon>
        <taxon>Euteleostomi</taxon>
        <taxon>Mammalia</taxon>
        <taxon>Metatheria</taxon>
        <taxon>Diprotodontia</taxon>
        <taxon>Vombatidae</taxon>
        <taxon>Vombatus</taxon>
    </lineage>
</organism>
<comment type="subcellular location">
    <subcellularLocation>
        <location evidence="1">Membrane</location>
        <topology evidence="1">Single-pass membrane protein</topology>
    </subcellularLocation>
</comment>
<dbReference type="RefSeq" id="XP_027697903.1">
    <property type="nucleotide sequence ID" value="XM_027842102.1"/>
</dbReference>
<reference evidence="9" key="1">
    <citation type="submission" date="2018-12" db="EMBL/GenBank/DDBJ databases">
        <authorList>
            <person name="Yazar S."/>
        </authorList>
    </citation>
    <scope>NUCLEOTIDE SEQUENCE [LARGE SCALE GENOMIC DNA]</scope>
</reference>
<evidence type="ECO:0000256" key="7">
    <source>
        <dbReference type="SAM" id="SignalP"/>
    </source>
</evidence>
<dbReference type="GO" id="GO:0008194">
    <property type="term" value="F:UDP-glycosyltransferase activity"/>
    <property type="evidence" value="ECO:0007669"/>
    <property type="project" value="InterPro"/>
</dbReference>
<dbReference type="OrthoDB" id="5835829at2759"/>
<evidence type="ECO:0000256" key="6">
    <source>
        <dbReference type="ARBA" id="ARBA00022989"/>
    </source>
</evidence>
<keyword evidence="9" id="KW-1185">Reference proteome</keyword>
<reference evidence="8" key="3">
    <citation type="submission" date="2025-09" db="UniProtKB">
        <authorList>
            <consortium name="Ensembl"/>
        </authorList>
    </citation>
    <scope>IDENTIFICATION</scope>
</reference>
<dbReference type="Pfam" id="PF00201">
    <property type="entry name" value="UDPGT"/>
    <property type="match status" value="1"/>
</dbReference>
<evidence type="ECO:0000256" key="1">
    <source>
        <dbReference type="ARBA" id="ARBA00004167"/>
    </source>
</evidence>
<keyword evidence="5" id="KW-0812">Transmembrane</keyword>
<evidence type="ECO:0000313" key="8">
    <source>
        <dbReference type="Ensembl" id="ENSVURP00010025240.1"/>
    </source>
</evidence>
<dbReference type="PANTHER" id="PTHR48043">
    <property type="entry name" value="EG:EG0003.4 PROTEIN-RELATED"/>
    <property type="match status" value="1"/>
</dbReference>
<keyword evidence="3" id="KW-0328">Glycosyltransferase</keyword>
<dbReference type="PANTHER" id="PTHR48043:SF161">
    <property type="entry name" value="UDP GLUCURONOSYLTRANSFERASE FAMILY 1 MEMBER A1"/>
    <property type="match status" value="1"/>
</dbReference>
<dbReference type="Ensembl" id="ENSVURT00010028744.1">
    <property type="protein sequence ID" value="ENSVURP00010025240.1"/>
    <property type="gene ID" value="ENSVURG00010019329.1"/>
</dbReference>
<evidence type="ECO:0000256" key="4">
    <source>
        <dbReference type="ARBA" id="ARBA00022679"/>
    </source>
</evidence>
<dbReference type="InterPro" id="IPR050271">
    <property type="entry name" value="UDP-glycosyltransferase"/>
</dbReference>
<accession>A0A4X2LUQ5</accession>
<name>A0A4X2LUQ5_VOMUR</name>
<dbReference type="Proteomes" id="UP000314987">
    <property type="component" value="Unassembled WGS sequence"/>
</dbReference>
<comment type="similarity">
    <text evidence="2">Belongs to the UDP-glycosyltransferase family.</text>
</comment>
<feature type="chain" id="PRO_5021224200" evidence="7">
    <location>
        <begin position="27"/>
        <end position="313"/>
    </location>
</feature>
<evidence type="ECO:0000256" key="5">
    <source>
        <dbReference type="ARBA" id="ARBA00022692"/>
    </source>
</evidence>
<evidence type="ECO:0000256" key="2">
    <source>
        <dbReference type="ARBA" id="ARBA00009995"/>
    </source>
</evidence>
<dbReference type="GeneTree" id="ENSGT00940000163976"/>
<dbReference type="STRING" id="29139.ENSVURP00010025240"/>